<evidence type="ECO:0000313" key="2">
    <source>
        <dbReference type="EMBL" id="ESK82027.1"/>
    </source>
</evidence>
<feature type="compositionally biased region" description="Low complexity" evidence="1">
    <location>
        <begin position="309"/>
        <end position="320"/>
    </location>
</feature>
<gene>
    <name evidence="2" type="ORF">Moror_13447</name>
</gene>
<name>V2WK98_MONRO</name>
<organism evidence="2 3">
    <name type="scientific">Moniliophthora roreri (strain MCA 2997)</name>
    <name type="common">Cocoa frosty pod rot fungus</name>
    <name type="synonym">Crinipellis roreri</name>
    <dbReference type="NCBI Taxonomy" id="1381753"/>
    <lineage>
        <taxon>Eukaryota</taxon>
        <taxon>Fungi</taxon>
        <taxon>Dikarya</taxon>
        <taxon>Basidiomycota</taxon>
        <taxon>Agaricomycotina</taxon>
        <taxon>Agaricomycetes</taxon>
        <taxon>Agaricomycetidae</taxon>
        <taxon>Agaricales</taxon>
        <taxon>Marasmiineae</taxon>
        <taxon>Marasmiaceae</taxon>
        <taxon>Moniliophthora</taxon>
    </lineage>
</organism>
<feature type="compositionally biased region" description="Polar residues" evidence="1">
    <location>
        <begin position="208"/>
        <end position="220"/>
    </location>
</feature>
<reference evidence="2 3" key="1">
    <citation type="journal article" date="2014" name="BMC Genomics">
        <title>Genome and secretome analysis of the hemibiotrophic fungal pathogen, Moniliophthora roreri, which causes frosty pod rot disease of cacao: mechanisms of the biotrophic and necrotrophic phases.</title>
        <authorList>
            <person name="Meinhardt L.W."/>
            <person name="Costa G.G.L."/>
            <person name="Thomazella D.P.T."/>
            <person name="Teixeira P.J.P.L."/>
            <person name="Carazzolle M.F."/>
            <person name="Schuster S.C."/>
            <person name="Carlson J.E."/>
            <person name="Guiltinan M.J."/>
            <person name="Mieczkowski P."/>
            <person name="Farmer A."/>
            <person name="Ramaraj T."/>
            <person name="Crozier J."/>
            <person name="Davis R.E."/>
            <person name="Shao J."/>
            <person name="Melnick R.L."/>
            <person name="Pereira G.A.G."/>
            <person name="Bailey B.A."/>
        </authorList>
    </citation>
    <scope>NUCLEOTIDE SEQUENCE [LARGE SCALE GENOMIC DNA]</scope>
    <source>
        <strain evidence="2 3">MCA 2997</strain>
    </source>
</reference>
<evidence type="ECO:0000256" key="1">
    <source>
        <dbReference type="SAM" id="MobiDB-lite"/>
    </source>
</evidence>
<dbReference type="EMBL" id="AWSO01002105">
    <property type="protein sequence ID" value="ESK82027.1"/>
    <property type="molecule type" value="Genomic_DNA"/>
</dbReference>
<evidence type="ECO:0000313" key="3">
    <source>
        <dbReference type="Proteomes" id="UP000017559"/>
    </source>
</evidence>
<comment type="caution">
    <text evidence="2">The sequence shown here is derived from an EMBL/GenBank/DDBJ whole genome shotgun (WGS) entry which is preliminary data.</text>
</comment>
<feature type="compositionally biased region" description="Low complexity" evidence="1">
    <location>
        <begin position="227"/>
        <end position="237"/>
    </location>
</feature>
<protein>
    <submittedName>
        <fullName evidence="2">Uncharacterized protein</fullName>
    </submittedName>
</protein>
<keyword evidence="3" id="KW-1185">Reference proteome</keyword>
<sequence>MELAQRRMEGSIRKLSDPFTIGQKVWLDGRNLTFRYPSVENEWLKTKDFCNAKETLADYKKQHVSILHFDLQPTAAQLLFLLNSTQYHERIINAARNNPLTDHLITDYHYHQQQHHHFKSLINAINYQINLIASDVAATGFVIPGHLTVPIICAPTIFFSSLPDNTDNTTTPRNSSSPTGGLEYPPQRPSEPLEDYELVEDPRPSSAPPVSTSRFSTDNFNRPEPSPSSEPRSSPDSPSRRHSTPIEPVPCSQRLQVQFSPDIEDIPITTREQLDRTPTPPPSPETGLLQTMNGTPLPGLSVCRPQNPPNANNADNETTNSKSPKSSLPINQVSMTDFLNAINAAEQSTIHRTVEITSAWYATRSVLTISLNIAHDFVGVNKFLSQGLPAVIHALTDLRMTMVIRPPSATSQMSHTSTEEEEPLPTRIVRITDDREPIMVTTPKGEERMFIPVRYVNGATVYEAGTSDQNRG</sequence>
<feature type="compositionally biased region" description="Low complexity" evidence="1">
    <location>
        <begin position="164"/>
        <end position="179"/>
    </location>
</feature>
<feature type="region of interest" description="Disordered" evidence="1">
    <location>
        <begin position="164"/>
        <end position="329"/>
    </location>
</feature>
<proteinExistence type="predicted"/>
<dbReference type="AlphaFoldDB" id="V2WK98"/>
<dbReference type="Proteomes" id="UP000017559">
    <property type="component" value="Unassembled WGS sequence"/>
</dbReference>
<accession>V2WK98</accession>
<dbReference type="KEGG" id="mrr:Moror_13447"/>
<dbReference type="HOGENOM" id="CLU_046016_0_0_1"/>